<dbReference type="AlphaFoldDB" id="A0A1H6YQX8"/>
<keyword evidence="1" id="KW-0472">Membrane</keyword>
<name>A0A1H6YQX8_9MICO</name>
<evidence type="ECO:0000313" key="2">
    <source>
        <dbReference type="EMBL" id="SEJ39145.1"/>
    </source>
</evidence>
<evidence type="ECO:0000256" key="1">
    <source>
        <dbReference type="SAM" id="Phobius"/>
    </source>
</evidence>
<feature type="transmembrane region" description="Helical" evidence="1">
    <location>
        <begin position="6"/>
        <end position="29"/>
    </location>
</feature>
<evidence type="ECO:0000313" key="3">
    <source>
        <dbReference type="Proteomes" id="UP000183315"/>
    </source>
</evidence>
<protein>
    <submittedName>
        <fullName evidence="2">Uncharacterized protein</fullName>
    </submittedName>
</protein>
<dbReference type="EMBL" id="FNZI01000003">
    <property type="protein sequence ID" value="SEJ39145.1"/>
    <property type="molecule type" value="Genomic_DNA"/>
</dbReference>
<keyword evidence="1" id="KW-0812">Transmembrane</keyword>
<proteinExistence type="predicted"/>
<accession>A0A1H6YQX8</accession>
<keyword evidence="1" id="KW-1133">Transmembrane helix</keyword>
<dbReference type="STRING" id="1043493.SAMN05421637_1680"/>
<organism evidence="2 3">
    <name type="scientific">Demequina mangrovi</name>
    <dbReference type="NCBI Taxonomy" id="1043493"/>
    <lineage>
        <taxon>Bacteria</taxon>
        <taxon>Bacillati</taxon>
        <taxon>Actinomycetota</taxon>
        <taxon>Actinomycetes</taxon>
        <taxon>Micrococcales</taxon>
        <taxon>Demequinaceae</taxon>
        <taxon>Demequina</taxon>
    </lineage>
</organism>
<dbReference type="RefSeq" id="WP_169742204.1">
    <property type="nucleotide sequence ID" value="NZ_BBLU01000004.1"/>
</dbReference>
<reference evidence="3" key="1">
    <citation type="submission" date="2016-10" db="EMBL/GenBank/DDBJ databases">
        <authorList>
            <person name="Varghese N."/>
        </authorList>
    </citation>
    <scope>NUCLEOTIDE SEQUENCE [LARGE SCALE GENOMIC DNA]</scope>
    <source>
        <strain evidence="3">DSM 24868</strain>
    </source>
</reference>
<gene>
    <name evidence="2" type="ORF">SAMN05421637_1680</name>
</gene>
<sequence length="55" mass="5923">MPVWQQVLVGIVPSIGVGALFWFVMRAVIRADRNERAALAQEDAAAAQEDNAAQA</sequence>
<keyword evidence="3" id="KW-1185">Reference proteome</keyword>
<dbReference type="Proteomes" id="UP000183315">
    <property type="component" value="Unassembled WGS sequence"/>
</dbReference>